<dbReference type="Proteomes" id="UP000481861">
    <property type="component" value="Unassembled WGS sequence"/>
</dbReference>
<feature type="compositionally biased region" description="Pro residues" evidence="1">
    <location>
        <begin position="110"/>
        <end position="119"/>
    </location>
</feature>
<comment type="caution">
    <text evidence="2">The sequence shown here is derived from an EMBL/GenBank/DDBJ whole genome shotgun (WGS) entry which is preliminary data.</text>
</comment>
<evidence type="ECO:0000313" key="3">
    <source>
        <dbReference type="Proteomes" id="UP000481861"/>
    </source>
</evidence>
<dbReference type="EMBL" id="JAADJZ010000019">
    <property type="protein sequence ID" value="KAF2868485.1"/>
    <property type="molecule type" value="Genomic_DNA"/>
</dbReference>
<evidence type="ECO:0000256" key="1">
    <source>
        <dbReference type="SAM" id="MobiDB-lite"/>
    </source>
</evidence>
<reference evidence="2 3" key="1">
    <citation type="submission" date="2020-01" db="EMBL/GenBank/DDBJ databases">
        <authorList>
            <consortium name="DOE Joint Genome Institute"/>
            <person name="Haridas S."/>
            <person name="Albert R."/>
            <person name="Binder M."/>
            <person name="Bloem J."/>
            <person name="Labutti K."/>
            <person name="Salamov A."/>
            <person name="Andreopoulos B."/>
            <person name="Baker S.E."/>
            <person name="Barry K."/>
            <person name="Bills G."/>
            <person name="Bluhm B.H."/>
            <person name="Cannon C."/>
            <person name="Castanera R."/>
            <person name="Culley D.E."/>
            <person name="Daum C."/>
            <person name="Ezra D."/>
            <person name="Gonzalez J.B."/>
            <person name="Henrissat B."/>
            <person name="Kuo A."/>
            <person name="Liang C."/>
            <person name="Lipzen A."/>
            <person name="Lutzoni F."/>
            <person name="Magnuson J."/>
            <person name="Mondo S."/>
            <person name="Nolan M."/>
            <person name="Ohm R."/>
            <person name="Pangilinan J."/>
            <person name="Park H.-J.H."/>
            <person name="Ramirez L."/>
            <person name="Alfaro M."/>
            <person name="Sun H."/>
            <person name="Tritt A."/>
            <person name="Yoshinaga Y."/>
            <person name="Zwiers L.-H.L."/>
            <person name="Turgeon B.G."/>
            <person name="Goodwin S.B."/>
            <person name="Spatafora J.W."/>
            <person name="Crous P.W."/>
            <person name="Grigoriev I.V."/>
        </authorList>
    </citation>
    <scope>NUCLEOTIDE SEQUENCE [LARGE SCALE GENOMIC DNA]</scope>
    <source>
        <strain evidence="2 3">CBS 611.86</strain>
    </source>
</reference>
<dbReference type="OrthoDB" id="72726at2759"/>
<evidence type="ECO:0008006" key="4">
    <source>
        <dbReference type="Google" id="ProtNLM"/>
    </source>
</evidence>
<accession>A0A7C8MJ98</accession>
<gene>
    <name evidence="2" type="ORF">BDV95DRAFT_579936</name>
</gene>
<organism evidence="2 3">
    <name type="scientific">Massariosphaeria phaeospora</name>
    <dbReference type="NCBI Taxonomy" id="100035"/>
    <lineage>
        <taxon>Eukaryota</taxon>
        <taxon>Fungi</taxon>
        <taxon>Dikarya</taxon>
        <taxon>Ascomycota</taxon>
        <taxon>Pezizomycotina</taxon>
        <taxon>Dothideomycetes</taxon>
        <taxon>Pleosporomycetidae</taxon>
        <taxon>Pleosporales</taxon>
        <taxon>Pleosporales incertae sedis</taxon>
        <taxon>Massariosphaeria</taxon>
    </lineage>
</organism>
<feature type="compositionally biased region" description="Basic residues" evidence="1">
    <location>
        <begin position="96"/>
        <end position="108"/>
    </location>
</feature>
<dbReference type="AlphaFoldDB" id="A0A7C8MJ98"/>
<evidence type="ECO:0000313" key="2">
    <source>
        <dbReference type="EMBL" id="KAF2868485.1"/>
    </source>
</evidence>
<protein>
    <recommendedName>
        <fullName evidence="4">F-box domain-containing protein</fullName>
    </recommendedName>
</protein>
<keyword evidence="3" id="KW-1185">Reference proteome</keyword>
<feature type="region of interest" description="Disordered" evidence="1">
    <location>
        <begin position="92"/>
        <end position="120"/>
    </location>
</feature>
<sequence>MATSLWHLPIELRDRIYHFTLADSLFPRVTDDNENFFCISYGHHDLYDISKLYGAGARIPPGLRANKQLFLEARDQFQRAAQIVLQPHLADAPVPRPKKKKKPRRSTRHPQPPASPAPPKFRFLDLSGIQKFTRTAYAERYSIVGGENEPYHMEAAIDAASKIVISAEGRWAAIRDLTIAFHMRPSMHFDARYWDAARFLRIPGAQLQRVEFVIRQPTLSAAAYNQLSNMADTYAALQAVLEASAKLLTETWPGEGWDIRDWMQPLAPATRFAGYNWHVEVQRRQEPGVSRRVTHEGLGYWFGGIGPRLLFKRVEEERSGYVSFHCANNGQRVRVKDGVVHVLKSDGSESVLEPYA</sequence>
<name>A0A7C8MJ98_9PLEO</name>
<proteinExistence type="predicted"/>